<sequence length="92" mass="10139">MSGKAGSHGKVQPESTLPPCPTHPQPLPYSQLVHPLNKPPKPQDGPPKAPRPGGSVPKARLTREFLQRKRAEHEAIRQEIETLEAEQNTEPD</sequence>
<evidence type="ECO:0000256" key="1">
    <source>
        <dbReference type="SAM" id="MobiDB-lite"/>
    </source>
</evidence>
<feature type="compositionally biased region" description="Pro residues" evidence="1">
    <location>
        <begin position="16"/>
        <end position="27"/>
    </location>
</feature>
<organism evidence="2 3">
    <name type="scientific">Ectothiorhodospira marina</name>
    <dbReference type="NCBI Taxonomy" id="1396821"/>
    <lineage>
        <taxon>Bacteria</taxon>
        <taxon>Pseudomonadati</taxon>
        <taxon>Pseudomonadota</taxon>
        <taxon>Gammaproteobacteria</taxon>
        <taxon>Chromatiales</taxon>
        <taxon>Ectothiorhodospiraceae</taxon>
        <taxon>Ectothiorhodospira</taxon>
    </lineage>
</organism>
<accession>A0A1H7M2F4</accession>
<reference evidence="3" key="1">
    <citation type="submission" date="2016-10" db="EMBL/GenBank/DDBJ databases">
        <authorList>
            <person name="Varghese N."/>
            <person name="Submissions S."/>
        </authorList>
    </citation>
    <scope>NUCLEOTIDE SEQUENCE [LARGE SCALE GENOMIC DNA]</scope>
    <source>
        <strain evidence="3">DSM 241</strain>
    </source>
</reference>
<proteinExistence type="predicted"/>
<feature type="compositionally biased region" description="Basic and acidic residues" evidence="1">
    <location>
        <begin position="61"/>
        <end position="80"/>
    </location>
</feature>
<feature type="compositionally biased region" description="Acidic residues" evidence="1">
    <location>
        <begin position="81"/>
        <end position="92"/>
    </location>
</feature>
<evidence type="ECO:0000313" key="3">
    <source>
        <dbReference type="Proteomes" id="UP000199256"/>
    </source>
</evidence>
<dbReference type="AlphaFoldDB" id="A0A1H7M2F4"/>
<gene>
    <name evidence="2" type="ORF">SAMN05444515_108114</name>
</gene>
<dbReference type="EMBL" id="FOAA01000008">
    <property type="protein sequence ID" value="SEL05403.1"/>
    <property type="molecule type" value="Genomic_DNA"/>
</dbReference>
<feature type="region of interest" description="Disordered" evidence="1">
    <location>
        <begin position="1"/>
        <end position="92"/>
    </location>
</feature>
<dbReference type="STRING" id="1396821.SAMN05444515_108114"/>
<feature type="compositionally biased region" description="Pro residues" evidence="1">
    <location>
        <begin position="37"/>
        <end position="50"/>
    </location>
</feature>
<evidence type="ECO:0000313" key="2">
    <source>
        <dbReference type="EMBL" id="SEL05403.1"/>
    </source>
</evidence>
<name>A0A1H7M2F4_9GAMM</name>
<protein>
    <submittedName>
        <fullName evidence="2">Uncharacterized protein</fullName>
    </submittedName>
</protein>
<dbReference type="Proteomes" id="UP000199256">
    <property type="component" value="Unassembled WGS sequence"/>
</dbReference>
<keyword evidence="3" id="KW-1185">Reference proteome</keyword>